<dbReference type="GO" id="GO:0005737">
    <property type="term" value="C:cytoplasm"/>
    <property type="evidence" value="ECO:0007669"/>
    <property type="project" value="TreeGrafter"/>
</dbReference>
<dbReference type="InterPro" id="IPR030700">
    <property type="entry name" value="N-end_Aminoacyl_Trfase"/>
</dbReference>
<dbReference type="RefSeq" id="WP_126613183.1">
    <property type="nucleotide sequence ID" value="NZ_CP034562.1"/>
</dbReference>
<protein>
    <submittedName>
        <fullName evidence="2">Arginine-tRNA-protein transferase</fullName>
    </submittedName>
</protein>
<reference evidence="2 3" key="1">
    <citation type="submission" date="2018-12" db="EMBL/GenBank/DDBJ databases">
        <title>Flammeovirga pectinis sp. nov., isolated from the gut of the Korean scallop, Patinopecten yessoensis.</title>
        <authorList>
            <person name="Bae J.-W."/>
            <person name="Jeong Y.-S."/>
            <person name="Kang W."/>
        </authorList>
    </citation>
    <scope>NUCLEOTIDE SEQUENCE [LARGE SCALE GENOMIC DNA]</scope>
    <source>
        <strain evidence="2 3">L12M1</strain>
    </source>
</reference>
<evidence type="ECO:0000259" key="1">
    <source>
        <dbReference type="Pfam" id="PF04377"/>
    </source>
</evidence>
<dbReference type="KEGG" id="fll:EI427_07300"/>
<dbReference type="Pfam" id="PF04377">
    <property type="entry name" value="ATE_C"/>
    <property type="match status" value="1"/>
</dbReference>
<dbReference type="Proteomes" id="UP000267268">
    <property type="component" value="Chromosome 1"/>
</dbReference>
<dbReference type="InterPro" id="IPR007472">
    <property type="entry name" value="N-end_Aminoacyl_Trfase_C"/>
</dbReference>
<gene>
    <name evidence="2" type="ORF">EI427_07300</name>
</gene>
<dbReference type="OrthoDB" id="9782022at2"/>
<dbReference type="EMBL" id="CP034562">
    <property type="protein sequence ID" value="AZQ62051.1"/>
    <property type="molecule type" value="Genomic_DNA"/>
</dbReference>
<proteinExistence type="predicted"/>
<dbReference type="PANTHER" id="PTHR21367:SF1">
    <property type="entry name" value="ARGINYL-TRNA--PROTEIN TRANSFERASE 1"/>
    <property type="match status" value="1"/>
</dbReference>
<organism evidence="2 3">
    <name type="scientific">Flammeovirga pectinis</name>
    <dbReference type="NCBI Taxonomy" id="2494373"/>
    <lineage>
        <taxon>Bacteria</taxon>
        <taxon>Pseudomonadati</taxon>
        <taxon>Bacteroidota</taxon>
        <taxon>Cytophagia</taxon>
        <taxon>Cytophagales</taxon>
        <taxon>Flammeovirgaceae</taxon>
        <taxon>Flammeovirga</taxon>
    </lineage>
</organism>
<dbReference type="PANTHER" id="PTHR21367">
    <property type="entry name" value="ARGININE-TRNA-PROTEIN TRANSFERASE 1"/>
    <property type="match status" value="1"/>
</dbReference>
<evidence type="ECO:0000313" key="2">
    <source>
        <dbReference type="EMBL" id="AZQ62051.1"/>
    </source>
</evidence>
<name>A0A3S9P1J9_9BACT</name>
<dbReference type="SUPFAM" id="SSF55729">
    <property type="entry name" value="Acyl-CoA N-acyltransferases (Nat)"/>
    <property type="match status" value="1"/>
</dbReference>
<accession>A0A3S9P1J9</accession>
<sequence length="218" mass="25696">MNIIVEDFTKSWVSPSEYDYLLAHGWRHFGDNFFRYNINMHNDAICNVIPLRVKLPEFIYSKSQKKIQKKCDSFTISIDNVCIDSTTHTLFEKHKKKFIDNTPTSIYDFLSSKNVSNVPTAIKEVRVFDNEKLIAISYFAIGENSISSIYGMFDTDYSKYSLGLFTMFIEIEFAKSQDLLYYYHGYCYDVSSFYDYKKKFSAVQSYQWESKKWSSLIK</sequence>
<evidence type="ECO:0000313" key="3">
    <source>
        <dbReference type="Proteomes" id="UP000267268"/>
    </source>
</evidence>
<dbReference type="AlphaFoldDB" id="A0A3S9P1J9"/>
<dbReference type="GO" id="GO:0004057">
    <property type="term" value="F:arginyl-tRNA--protein transferase activity"/>
    <property type="evidence" value="ECO:0007669"/>
    <property type="project" value="InterPro"/>
</dbReference>
<feature type="domain" description="N-end rule aminoacyl transferase C-terminal" evidence="1">
    <location>
        <begin position="90"/>
        <end position="204"/>
    </location>
</feature>
<keyword evidence="3" id="KW-1185">Reference proteome</keyword>
<dbReference type="InterPro" id="IPR016181">
    <property type="entry name" value="Acyl_CoA_acyltransferase"/>
</dbReference>
<keyword evidence="2" id="KW-0808">Transferase</keyword>